<protein>
    <submittedName>
        <fullName evidence="1">Uncharacterized protein</fullName>
    </submittedName>
</protein>
<dbReference type="Proteomes" id="UP000075243">
    <property type="component" value="Chromosome 10"/>
</dbReference>
<gene>
    <name evidence="1" type="ORF">KK1_015084</name>
</gene>
<organism evidence="1 2">
    <name type="scientific">Cajanus cajan</name>
    <name type="common">Pigeon pea</name>
    <name type="synonym">Cajanus indicus</name>
    <dbReference type="NCBI Taxonomy" id="3821"/>
    <lineage>
        <taxon>Eukaryota</taxon>
        <taxon>Viridiplantae</taxon>
        <taxon>Streptophyta</taxon>
        <taxon>Embryophyta</taxon>
        <taxon>Tracheophyta</taxon>
        <taxon>Spermatophyta</taxon>
        <taxon>Magnoliopsida</taxon>
        <taxon>eudicotyledons</taxon>
        <taxon>Gunneridae</taxon>
        <taxon>Pentapetalae</taxon>
        <taxon>rosids</taxon>
        <taxon>fabids</taxon>
        <taxon>Fabales</taxon>
        <taxon>Fabaceae</taxon>
        <taxon>Papilionoideae</taxon>
        <taxon>50 kb inversion clade</taxon>
        <taxon>NPAAA clade</taxon>
        <taxon>indigoferoid/millettioid clade</taxon>
        <taxon>Phaseoleae</taxon>
        <taxon>Cajanus</taxon>
    </lineage>
</organism>
<keyword evidence="2" id="KW-1185">Reference proteome</keyword>
<dbReference type="EMBL" id="CM003612">
    <property type="protein sequence ID" value="KYP59649.1"/>
    <property type="molecule type" value="Genomic_DNA"/>
</dbReference>
<dbReference type="Gramene" id="C.cajan_14655.t">
    <property type="protein sequence ID" value="C.cajan_14655.t.cds1"/>
    <property type="gene ID" value="C.cajan_14655"/>
</dbReference>
<accession>A0A151SXW1</accession>
<evidence type="ECO:0000313" key="2">
    <source>
        <dbReference type="Proteomes" id="UP000075243"/>
    </source>
</evidence>
<name>A0A151SXW1_CAJCA</name>
<sequence>AEVVDTVDELLAVSEADGVSAGEGNHVLDGEPLGGELVHDLVHAHVGSGKASVDLGGVGFGAVFAAELDGVEGTADHLDEVAGGLGDDVGAGDDAGAGELEGVFDLDDDVEIYIYIF</sequence>
<dbReference type="AlphaFoldDB" id="A0A151SXW1"/>
<feature type="non-terminal residue" evidence="1">
    <location>
        <position position="1"/>
    </location>
</feature>
<proteinExistence type="predicted"/>
<reference evidence="1 2" key="1">
    <citation type="journal article" date="2012" name="Nat. Biotechnol.">
        <title>Draft genome sequence of pigeonpea (Cajanus cajan), an orphan legume crop of resource-poor farmers.</title>
        <authorList>
            <person name="Varshney R.K."/>
            <person name="Chen W."/>
            <person name="Li Y."/>
            <person name="Bharti A.K."/>
            <person name="Saxena R.K."/>
            <person name="Schlueter J.A."/>
            <person name="Donoghue M.T."/>
            <person name="Azam S."/>
            <person name="Fan G."/>
            <person name="Whaley A.M."/>
            <person name="Farmer A.D."/>
            <person name="Sheridan J."/>
            <person name="Iwata A."/>
            <person name="Tuteja R."/>
            <person name="Penmetsa R.V."/>
            <person name="Wu W."/>
            <person name="Upadhyaya H.D."/>
            <person name="Yang S.P."/>
            <person name="Shah T."/>
            <person name="Saxena K.B."/>
            <person name="Michael T."/>
            <person name="McCombie W.R."/>
            <person name="Yang B."/>
            <person name="Zhang G."/>
            <person name="Yang H."/>
            <person name="Wang J."/>
            <person name="Spillane C."/>
            <person name="Cook D.R."/>
            <person name="May G.D."/>
            <person name="Xu X."/>
            <person name="Jackson S.A."/>
        </authorList>
    </citation>
    <scope>NUCLEOTIDE SEQUENCE [LARGE SCALE GENOMIC DNA]</scope>
    <source>
        <strain evidence="2">cv. Asha</strain>
    </source>
</reference>
<dbReference type="OMA" id="RVQGGVH"/>
<evidence type="ECO:0000313" key="1">
    <source>
        <dbReference type="EMBL" id="KYP59649.1"/>
    </source>
</evidence>